<comment type="subcellular location">
    <subcellularLocation>
        <location evidence="1">Nucleus</location>
    </subcellularLocation>
</comment>
<evidence type="ECO:0000313" key="12">
    <source>
        <dbReference type="Proteomes" id="UP000226192"/>
    </source>
</evidence>
<proteinExistence type="inferred from homology"/>
<dbReference type="GO" id="GO:0006352">
    <property type="term" value="P:DNA-templated transcription initiation"/>
    <property type="evidence" value="ECO:0007669"/>
    <property type="project" value="InterPro"/>
</dbReference>
<keyword evidence="4" id="KW-0805">Transcription regulation</keyword>
<accession>A0A2C5XBZ7</accession>
<evidence type="ECO:0000256" key="7">
    <source>
        <dbReference type="ARBA" id="ARBA00025346"/>
    </source>
</evidence>
<feature type="compositionally biased region" description="Polar residues" evidence="9">
    <location>
        <begin position="395"/>
        <end position="407"/>
    </location>
</feature>
<feature type="compositionally biased region" description="Basic and acidic residues" evidence="9">
    <location>
        <begin position="480"/>
        <end position="492"/>
    </location>
</feature>
<gene>
    <name evidence="11" type="ORF">CDD81_6526</name>
</gene>
<evidence type="ECO:0000256" key="2">
    <source>
        <dbReference type="ARBA" id="ARBA00006178"/>
    </source>
</evidence>
<evidence type="ECO:0000259" key="10">
    <source>
        <dbReference type="Pfam" id="PF05236"/>
    </source>
</evidence>
<keyword evidence="12" id="KW-1185">Reference proteome</keyword>
<dbReference type="EMBL" id="NJET01000006">
    <property type="protein sequence ID" value="PHH66689.1"/>
    <property type="molecule type" value="Genomic_DNA"/>
</dbReference>
<evidence type="ECO:0000256" key="3">
    <source>
        <dbReference type="ARBA" id="ARBA00017306"/>
    </source>
</evidence>
<reference evidence="11 12" key="1">
    <citation type="submission" date="2017-06" db="EMBL/GenBank/DDBJ databases">
        <title>Ant-infecting Ophiocordyceps genomes reveal a high diversity of potential behavioral manipulation genes and a possible major role for enterotoxins.</title>
        <authorList>
            <person name="De Bekker C."/>
            <person name="Evans H.C."/>
            <person name="Brachmann A."/>
            <person name="Hughes D.P."/>
        </authorList>
    </citation>
    <scope>NUCLEOTIDE SEQUENCE [LARGE SCALE GENOMIC DNA]</scope>
    <source>
        <strain evidence="11 12">Map64</strain>
    </source>
</reference>
<feature type="compositionally biased region" description="Pro residues" evidence="9">
    <location>
        <begin position="67"/>
        <end position="82"/>
    </location>
</feature>
<dbReference type="Pfam" id="PF05236">
    <property type="entry name" value="TAF4"/>
    <property type="match status" value="1"/>
</dbReference>
<evidence type="ECO:0000256" key="4">
    <source>
        <dbReference type="ARBA" id="ARBA00023015"/>
    </source>
</evidence>
<evidence type="ECO:0000256" key="6">
    <source>
        <dbReference type="ARBA" id="ARBA00023242"/>
    </source>
</evidence>
<dbReference type="OrthoDB" id="21060at2759"/>
<feature type="region of interest" description="Disordered" evidence="9">
    <location>
        <begin position="1"/>
        <end position="118"/>
    </location>
</feature>
<evidence type="ECO:0000256" key="8">
    <source>
        <dbReference type="ARBA" id="ARBA00031747"/>
    </source>
</evidence>
<name>A0A2C5XBZ7_9HYPO</name>
<dbReference type="InterPro" id="IPR007900">
    <property type="entry name" value="TAF4_C"/>
</dbReference>
<feature type="compositionally biased region" description="Basic and acidic residues" evidence="9">
    <location>
        <begin position="431"/>
        <end position="445"/>
    </location>
</feature>
<dbReference type="GO" id="GO:0005669">
    <property type="term" value="C:transcription factor TFIID complex"/>
    <property type="evidence" value="ECO:0007669"/>
    <property type="project" value="InterPro"/>
</dbReference>
<organism evidence="11 12">
    <name type="scientific">Ophiocordyceps australis</name>
    <dbReference type="NCBI Taxonomy" id="1399860"/>
    <lineage>
        <taxon>Eukaryota</taxon>
        <taxon>Fungi</taxon>
        <taxon>Dikarya</taxon>
        <taxon>Ascomycota</taxon>
        <taxon>Pezizomycotina</taxon>
        <taxon>Sordariomycetes</taxon>
        <taxon>Hypocreomycetidae</taxon>
        <taxon>Hypocreales</taxon>
        <taxon>Ophiocordycipitaceae</taxon>
        <taxon>Ophiocordyceps</taxon>
    </lineage>
</organism>
<evidence type="ECO:0000256" key="9">
    <source>
        <dbReference type="SAM" id="MobiDB-lite"/>
    </source>
</evidence>
<feature type="domain" description="Transcription initiation factor TFIID component TAF4 C-terminal" evidence="10">
    <location>
        <begin position="327"/>
        <end position="611"/>
    </location>
</feature>
<dbReference type="STRING" id="1399860.A0A2C5XBZ7"/>
<feature type="compositionally biased region" description="Low complexity" evidence="9">
    <location>
        <begin position="47"/>
        <end position="66"/>
    </location>
</feature>
<evidence type="ECO:0000313" key="11">
    <source>
        <dbReference type="EMBL" id="PHH66689.1"/>
    </source>
</evidence>
<keyword evidence="5" id="KW-0804">Transcription</keyword>
<sequence>MAHPQPQAPSRAFSPPQHSPSPVGSHPAYSLPPNKRIRTDGPPSQPASPYTAPPAAASPPTGTTPPLTAPSPKYAPTPPAMPSPSLYTNGNAAGGLTLPDIRASTATPPVASSLPQPQYTNATMVPIPLMPTTPAQAMVMGPPQRPADKPSKDYEYDVTDSLAGTGIDLRAEEQFMADLYSRALESGSDARTGFARNLTGNKTSFYGANQANQPPDPNAIVNQAQAAAKAAERAWTEASTRLALQRTQEIKDPFLQVAHIHRRAEKFAREFNLGLNLDVKNNQGIGKMRLPEQFSAPEVTVRMQQGPDSTIVHTTGSFIPKDAFLVDQIALLSIATKQRLRDLVEEADILATNRQKTSHGEIAEEWQAAAAPLNLEKLDSMNADVEMTDAVNAFDSGTNPLKRSSGTAGLEDARPPTRKMAKIASAMLGPMRERARQDRDWEEARLRRRQKRKEGTTDSASAASRAGSVAPATPGSVAPEPEKTMTKKEMKKNQALKAAEANSHANQNLTSSMFAGLGGKGGLFGKKKGGRTYDWMNVGRNSSGTNTPTRGSQGGKGLNGLAANVPSNHPLTSEGRNRLGAWREDREKGKGIQLRDWVTVLERDGRERRALALAYAGLDSSHPK</sequence>
<feature type="compositionally biased region" description="Low complexity" evidence="9">
    <location>
        <begin position="459"/>
        <end position="472"/>
    </location>
</feature>
<keyword evidence="6" id="KW-0539">Nucleus</keyword>
<dbReference type="Proteomes" id="UP000226192">
    <property type="component" value="Unassembled WGS sequence"/>
</dbReference>
<evidence type="ECO:0000256" key="1">
    <source>
        <dbReference type="ARBA" id="ARBA00004123"/>
    </source>
</evidence>
<comment type="function">
    <text evidence="7">Functions as a component of the DNA-binding general transcription factor complex TFIID. Binding of TFIID to a promoter (with or without TATA element) is the initial step in pre-initiation complex (PIC) formation. TFIID plays a key role in the regulation of gene expression by RNA polymerase II through different activities such as transcription activator interaction, core promoter recognition and selectivity, TFIIA and TFIIB interaction, chromatin modification (histone acetylation by TAF1), facilitation of DNA opening and initiation of transcription.</text>
</comment>
<comment type="caution">
    <text evidence="11">The sequence shown here is derived from an EMBL/GenBank/DDBJ whole genome shotgun (WGS) entry which is preliminary data.</text>
</comment>
<dbReference type="AlphaFoldDB" id="A0A2C5XBZ7"/>
<comment type="similarity">
    <text evidence="2">Belongs to the TAF4 family.</text>
</comment>
<protein>
    <recommendedName>
        <fullName evidence="3">Transcription initiation factor TFIID subunit 4</fullName>
    </recommendedName>
    <alternativeName>
        <fullName evidence="8">TBP-associated factor 4</fullName>
    </alternativeName>
</protein>
<evidence type="ECO:0000256" key="5">
    <source>
        <dbReference type="ARBA" id="ARBA00023163"/>
    </source>
</evidence>
<feature type="region of interest" description="Disordered" evidence="9">
    <location>
        <begin position="394"/>
        <end position="504"/>
    </location>
</feature>